<organism evidence="3 4">
    <name type="scientific">Panicum virgatum</name>
    <name type="common">Blackwell switchgrass</name>
    <dbReference type="NCBI Taxonomy" id="38727"/>
    <lineage>
        <taxon>Eukaryota</taxon>
        <taxon>Viridiplantae</taxon>
        <taxon>Streptophyta</taxon>
        <taxon>Embryophyta</taxon>
        <taxon>Tracheophyta</taxon>
        <taxon>Spermatophyta</taxon>
        <taxon>Magnoliopsida</taxon>
        <taxon>Liliopsida</taxon>
        <taxon>Poales</taxon>
        <taxon>Poaceae</taxon>
        <taxon>PACMAD clade</taxon>
        <taxon>Panicoideae</taxon>
        <taxon>Panicodae</taxon>
        <taxon>Paniceae</taxon>
        <taxon>Panicinae</taxon>
        <taxon>Panicum</taxon>
        <taxon>Panicum sect. Hiantes</taxon>
    </lineage>
</organism>
<evidence type="ECO:0000256" key="2">
    <source>
        <dbReference type="SAM" id="Phobius"/>
    </source>
</evidence>
<feature type="compositionally biased region" description="Basic and acidic residues" evidence="1">
    <location>
        <begin position="33"/>
        <end position="65"/>
    </location>
</feature>
<protein>
    <recommendedName>
        <fullName evidence="5">IBB domain-containing protein</fullName>
    </recommendedName>
</protein>
<keyword evidence="2" id="KW-0472">Membrane</keyword>
<dbReference type="EMBL" id="CM029041">
    <property type="protein sequence ID" value="KAG2627848.1"/>
    <property type="molecule type" value="Genomic_DNA"/>
</dbReference>
<proteinExistence type="predicted"/>
<evidence type="ECO:0000313" key="4">
    <source>
        <dbReference type="Proteomes" id="UP000823388"/>
    </source>
</evidence>
<feature type="transmembrane region" description="Helical" evidence="2">
    <location>
        <begin position="77"/>
        <end position="97"/>
    </location>
</feature>
<keyword evidence="2" id="KW-1133">Transmembrane helix</keyword>
<feature type="compositionally biased region" description="Basic and acidic residues" evidence="1">
    <location>
        <begin position="1"/>
        <end position="12"/>
    </location>
</feature>
<gene>
    <name evidence="3" type="ORF">PVAP13_3KG264290</name>
</gene>
<evidence type="ECO:0008006" key="5">
    <source>
        <dbReference type="Google" id="ProtNLM"/>
    </source>
</evidence>
<evidence type="ECO:0000256" key="1">
    <source>
        <dbReference type="SAM" id="MobiDB-lite"/>
    </source>
</evidence>
<sequence length="102" mass="12013">MASRDNDDKRVPLGDITNTYNQDFGSKKRTRVLQRDDEGNIRRQKARDRYANMPPDKKAELNAKRRENRRKKADNKAVGSLHVLLHIFLKVVCQILYDIYKL</sequence>
<feature type="region of interest" description="Disordered" evidence="1">
    <location>
        <begin position="1"/>
        <end position="75"/>
    </location>
</feature>
<accession>A0A8T0V0C0</accession>
<comment type="caution">
    <text evidence="3">The sequence shown here is derived from an EMBL/GenBank/DDBJ whole genome shotgun (WGS) entry which is preliminary data.</text>
</comment>
<reference evidence="3" key="1">
    <citation type="submission" date="2020-05" db="EMBL/GenBank/DDBJ databases">
        <title>WGS assembly of Panicum virgatum.</title>
        <authorList>
            <person name="Lovell J.T."/>
            <person name="Jenkins J."/>
            <person name="Shu S."/>
            <person name="Juenger T.E."/>
            <person name="Schmutz J."/>
        </authorList>
    </citation>
    <scope>NUCLEOTIDE SEQUENCE</scope>
    <source>
        <strain evidence="3">AP13</strain>
    </source>
</reference>
<dbReference type="AlphaFoldDB" id="A0A8T0V0C0"/>
<keyword evidence="2" id="KW-0812">Transmembrane</keyword>
<dbReference type="Proteomes" id="UP000823388">
    <property type="component" value="Chromosome 3K"/>
</dbReference>
<keyword evidence="4" id="KW-1185">Reference proteome</keyword>
<name>A0A8T0V0C0_PANVG</name>
<evidence type="ECO:0000313" key="3">
    <source>
        <dbReference type="EMBL" id="KAG2627848.1"/>
    </source>
</evidence>